<evidence type="ECO:0000313" key="1">
    <source>
        <dbReference type="EMBL" id="ESA08513.1"/>
    </source>
</evidence>
<gene>
    <name evidence="1" type="ORF">GLOINDRAFT_31622</name>
</gene>
<dbReference type="HOGENOM" id="CLU_1054275_0_0_1"/>
<accession>U9TQG8</accession>
<reference evidence="1" key="1">
    <citation type="submission" date="2013-07" db="EMBL/GenBank/DDBJ databases">
        <title>The genome of an arbuscular mycorrhizal fungus provides insights into the evolution of the oldest plant symbiosis.</title>
        <authorList>
            <consortium name="DOE Joint Genome Institute"/>
            <person name="Tisserant E."/>
            <person name="Malbreil M."/>
            <person name="Kuo A."/>
            <person name="Kohler A."/>
            <person name="Symeonidi A."/>
            <person name="Balestrini R."/>
            <person name="Charron P."/>
            <person name="Duensing N."/>
            <person name="Frei-dit-Frey N."/>
            <person name="Gianinazzi-Pearson V."/>
            <person name="Gilbert B."/>
            <person name="Handa Y."/>
            <person name="Hijri M."/>
            <person name="Kaul R."/>
            <person name="Kawaguchi M."/>
            <person name="Krajinski F."/>
            <person name="Lammers P."/>
            <person name="Lapierre D."/>
            <person name="Masclaux F.G."/>
            <person name="Murat C."/>
            <person name="Morin E."/>
            <person name="Ndikumana S."/>
            <person name="Pagni M."/>
            <person name="Petitpierre D."/>
            <person name="Requena N."/>
            <person name="Rosikiewicz P."/>
            <person name="Riley R."/>
            <person name="Saito K."/>
            <person name="San Clemente H."/>
            <person name="Shapiro H."/>
            <person name="van Tuinen D."/>
            <person name="Becard G."/>
            <person name="Bonfante P."/>
            <person name="Paszkowski U."/>
            <person name="Shachar-Hill Y."/>
            <person name="Young J.P."/>
            <person name="Sanders I.R."/>
            <person name="Henrissat B."/>
            <person name="Rensing S.A."/>
            <person name="Grigoriev I.V."/>
            <person name="Corradi N."/>
            <person name="Roux C."/>
            <person name="Martin F."/>
        </authorList>
    </citation>
    <scope>NUCLEOTIDE SEQUENCE</scope>
    <source>
        <strain evidence="1">DAOM 197198</strain>
    </source>
</reference>
<protein>
    <submittedName>
        <fullName evidence="1">Uncharacterized protein</fullName>
    </submittedName>
</protein>
<organism evidence="1">
    <name type="scientific">Rhizophagus irregularis (strain DAOM 181602 / DAOM 197198 / MUCL 43194)</name>
    <name type="common">Arbuscular mycorrhizal fungus</name>
    <name type="synonym">Glomus intraradices</name>
    <dbReference type="NCBI Taxonomy" id="747089"/>
    <lineage>
        <taxon>Eukaryota</taxon>
        <taxon>Fungi</taxon>
        <taxon>Fungi incertae sedis</taxon>
        <taxon>Mucoromycota</taxon>
        <taxon>Glomeromycotina</taxon>
        <taxon>Glomeromycetes</taxon>
        <taxon>Glomerales</taxon>
        <taxon>Glomeraceae</taxon>
        <taxon>Rhizophagus</taxon>
    </lineage>
</organism>
<sequence>MSSIIELSDIEEYNAEDFADVAKIDRDDINEDKSEDDENDETVAFFTSKLQVPKIIYTTVFVEYPETLLEEVNNIQCHWLEESHGCFFRCGSSNIKECPFFGRISIKKIKECARALITDQEFVNQEHCSIDFDSETFKKYTQQQDINSKEAKTYILFLAGDQWYRFIKIKPEEIDISLPQNLFSGTAPAREMANCSMIIPRNCRRKKCEIPHLNNGTAVCSDIIEKSCLVQFIKIIPHNIAECLFVALICIGVHNHSPQNTCWN</sequence>
<dbReference type="AlphaFoldDB" id="U9TQG8"/>
<proteinExistence type="predicted"/>
<dbReference type="VEuPathDB" id="FungiDB:RhiirFUN_010961"/>
<dbReference type="EMBL" id="KI289113">
    <property type="protein sequence ID" value="ESA08513.1"/>
    <property type="molecule type" value="Genomic_DNA"/>
</dbReference>
<name>U9TQG8_RHIID</name>